<dbReference type="Proteomes" id="UP001166286">
    <property type="component" value="Unassembled WGS sequence"/>
</dbReference>
<keyword evidence="7" id="KW-0812">Transmembrane</keyword>
<dbReference type="PANTHER" id="PTHR24305">
    <property type="entry name" value="CYTOCHROME P450"/>
    <property type="match status" value="1"/>
</dbReference>
<keyword evidence="5 6" id="KW-0408">Iron</keyword>
<comment type="caution">
    <text evidence="8">The sequence shown here is derived from an EMBL/GenBank/DDBJ whole genome shotgun (WGS) entry which is preliminary data.</text>
</comment>
<dbReference type="CDD" id="cd11058">
    <property type="entry name" value="CYP60B-like"/>
    <property type="match status" value="1"/>
</dbReference>
<feature type="transmembrane region" description="Helical" evidence="7">
    <location>
        <begin position="32"/>
        <end position="54"/>
    </location>
</feature>
<name>A0AA39R4B0_9LECA</name>
<dbReference type="InterPro" id="IPR036396">
    <property type="entry name" value="Cyt_P450_sf"/>
</dbReference>
<evidence type="ECO:0000256" key="1">
    <source>
        <dbReference type="ARBA" id="ARBA00001971"/>
    </source>
</evidence>
<gene>
    <name evidence="8" type="ORF">JMJ35_003533</name>
</gene>
<dbReference type="GO" id="GO:0004497">
    <property type="term" value="F:monooxygenase activity"/>
    <property type="evidence" value="ECO:0007669"/>
    <property type="project" value="InterPro"/>
</dbReference>
<feature type="binding site" description="axial binding residue" evidence="6">
    <location>
        <position position="456"/>
    </location>
    <ligand>
        <name>heme</name>
        <dbReference type="ChEBI" id="CHEBI:30413"/>
    </ligand>
    <ligandPart>
        <name>Fe</name>
        <dbReference type="ChEBI" id="CHEBI:18248"/>
    </ligandPart>
</feature>
<evidence type="ECO:0000256" key="2">
    <source>
        <dbReference type="ARBA" id="ARBA00010617"/>
    </source>
</evidence>
<evidence type="ECO:0000256" key="5">
    <source>
        <dbReference type="ARBA" id="ARBA00023004"/>
    </source>
</evidence>
<dbReference type="PANTHER" id="PTHR24305:SF210">
    <property type="entry name" value="CYTOCHROME P450 MONOOXYGENASE ASQL-RELATED"/>
    <property type="match status" value="1"/>
</dbReference>
<evidence type="ECO:0000256" key="6">
    <source>
        <dbReference type="PIRSR" id="PIRSR602401-1"/>
    </source>
</evidence>
<dbReference type="Gene3D" id="1.10.630.10">
    <property type="entry name" value="Cytochrome P450"/>
    <property type="match status" value="1"/>
</dbReference>
<comment type="similarity">
    <text evidence="2">Belongs to the cytochrome P450 family.</text>
</comment>
<evidence type="ECO:0000256" key="7">
    <source>
        <dbReference type="SAM" id="Phobius"/>
    </source>
</evidence>
<dbReference type="GO" id="GO:0005506">
    <property type="term" value="F:iron ion binding"/>
    <property type="evidence" value="ECO:0007669"/>
    <property type="project" value="InterPro"/>
</dbReference>
<sequence length="515" mass="58120">MFGNGGSASDIGLNGTAIAGMIPMTLGWLQQILTVAFGAFCVKIFLTIIYNLYFHPLRNFPGPKLAAATPIPFAWRIINGRMVAWHKAMHAKYGIVVRNHPDELSFIGASGWKDIYAARPQLPKPTIGVLQTPDGVPSIVTVPDPETHGRQRKILSHAFSEHALRNQEYILQKYSDLLISRLREQGDEVNIIEWYNYTTFDVTGDLCFADSFRCLEVGDNHPWVAAVYRGVKFAQILTVFDYFPPLSPIVKWCIPSFVIEKAQKTFVYTRKKVDQRIASKSDRPDFMKHILENNHEGGMTIESIYSTVTLLVLAGSETSATTMTSATYYSLNHPPVFERLKKEIRDAFDHDPSSITVSAVSELPYLNAVISEALRLHPTNPVSLPRQVDRPVEICGMMVPPGVRAGMSALPTYTSPVNFVDSMSYIPERWLDNADPRFAQDKKDAFAPFLVGPRNCIGKPLAWAEMKLILVKILLNFDLELSNKNIGAWDDTKVWLLHEKKPYYVKIYPRMQRKK</sequence>
<dbReference type="Pfam" id="PF00067">
    <property type="entry name" value="p450"/>
    <property type="match status" value="1"/>
</dbReference>
<evidence type="ECO:0000313" key="9">
    <source>
        <dbReference type="Proteomes" id="UP001166286"/>
    </source>
</evidence>
<protein>
    <recommendedName>
        <fullName evidence="10">Cytochrome P450</fullName>
    </recommendedName>
</protein>
<dbReference type="AlphaFoldDB" id="A0AA39R4B0"/>
<evidence type="ECO:0008006" key="10">
    <source>
        <dbReference type="Google" id="ProtNLM"/>
    </source>
</evidence>
<evidence type="ECO:0000256" key="3">
    <source>
        <dbReference type="ARBA" id="ARBA00022617"/>
    </source>
</evidence>
<dbReference type="PRINTS" id="PR00385">
    <property type="entry name" value="P450"/>
</dbReference>
<keyword evidence="9" id="KW-1185">Reference proteome</keyword>
<dbReference type="InterPro" id="IPR002401">
    <property type="entry name" value="Cyt_P450_E_grp-I"/>
</dbReference>
<keyword evidence="3 6" id="KW-0349">Heme</keyword>
<dbReference type="SUPFAM" id="SSF48264">
    <property type="entry name" value="Cytochrome P450"/>
    <property type="match status" value="1"/>
</dbReference>
<dbReference type="EMBL" id="JAFEKC020000006">
    <property type="protein sequence ID" value="KAK0513811.1"/>
    <property type="molecule type" value="Genomic_DNA"/>
</dbReference>
<dbReference type="InterPro" id="IPR001128">
    <property type="entry name" value="Cyt_P450"/>
</dbReference>
<keyword evidence="4 6" id="KW-0479">Metal-binding</keyword>
<proteinExistence type="inferred from homology"/>
<keyword evidence="7" id="KW-0472">Membrane</keyword>
<keyword evidence="7" id="KW-1133">Transmembrane helix</keyword>
<dbReference type="PRINTS" id="PR00463">
    <property type="entry name" value="EP450I"/>
</dbReference>
<dbReference type="GO" id="GO:0020037">
    <property type="term" value="F:heme binding"/>
    <property type="evidence" value="ECO:0007669"/>
    <property type="project" value="InterPro"/>
</dbReference>
<comment type="cofactor">
    <cofactor evidence="1 6">
        <name>heme</name>
        <dbReference type="ChEBI" id="CHEBI:30413"/>
    </cofactor>
</comment>
<evidence type="ECO:0000313" key="8">
    <source>
        <dbReference type="EMBL" id="KAK0513811.1"/>
    </source>
</evidence>
<accession>A0AA39R4B0</accession>
<organism evidence="8 9">
    <name type="scientific">Cladonia borealis</name>
    <dbReference type="NCBI Taxonomy" id="184061"/>
    <lineage>
        <taxon>Eukaryota</taxon>
        <taxon>Fungi</taxon>
        <taxon>Dikarya</taxon>
        <taxon>Ascomycota</taxon>
        <taxon>Pezizomycotina</taxon>
        <taxon>Lecanoromycetes</taxon>
        <taxon>OSLEUM clade</taxon>
        <taxon>Lecanoromycetidae</taxon>
        <taxon>Lecanorales</taxon>
        <taxon>Lecanorineae</taxon>
        <taxon>Cladoniaceae</taxon>
        <taxon>Cladonia</taxon>
    </lineage>
</organism>
<reference evidence="8" key="1">
    <citation type="submission" date="2023-03" db="EMBL/GenBank/DDBJ databases">
        <title>Complete genome of Cladonia borealis.</title>
        <authorList>
            <person name="Park H."/>
        </authorList>
    </citation>
    <scope>NUCLEOTIDE SEQUENCE</scope>
    <source>
        <strain evidence="8">ANT050790</strain>
    </source>
</reference>
<dbReference type="InterPro" id="IPR050121">
    <property type="entry name" value="Cytochrome_P450_monoxygenase"/>
</dbReference>
<dbReference type="GO" id="GO:0016705">
    <property type="term" value="F:oxidoreductase activity, acting on paired donors, with incorporation or reduction of molecular oxygen"/>
    <property type="evidence" value="ECO:0007669"/>
    <property type="project" value="InterPro"/>
</dbReference>
<evidence type="ECO:0000256" key="4">
    <source>
        <dbReference type="ARBA" id="ARBA00022723"/>
    </source>
</evidence>